<evidence type="ECO:0000256" key="1">
    <source>
        <dbReference type="SAM" id="Phobius"/>
    </source>
</evidence>
<comment type="caution">
    <text evidence="2">The sequence shown here is derived from an EMBL/GenBank/DDBJ whole genome shotgun (WGS) entry which is preliminary data.</text>
</comment>
<organism evidence="2 5">
    <name type="scientific">Adineta steineri</name>
    <dbReference type="NCBI Taxonomy" id="433720"/>
    <lineage>
        <taxon>Eukaryota</taxon>
        <taxon>Metazoa</taxon>
        <taxon>Spiralia</taxon>
        <taxon>Gnathifera</taxon>
        <taxon>Rotifera</taxon>
        <taxon>Eurotatoria</taxon>
        <taxon>Bdelloidea</taxon>
        <taxon>Adinetida</taxon>
        <taxon>Adinetidae</taxon>
        <taxon>Adineta</taxon>
    </lineage>
</organism>
<feature type="transmembrane region" description="Helical" evidence="1">
    <location>
        <begin position="12"/>
        <end position="31"/>
    </location>
</feature>
<dbReference type="EMBL" id="CAJNOI010000025">
    <property type="protein sequence ID" value="CAF0856930.1"/>
    <property type="molecule type" value="Genomic_DNA"/>
</dbReference>
<sequence length="425" mass="48581">MRAKYLGQLTTRLYIVLLIIGLAILILYSVVKPPVKTETIEKPSFDVYERLIQDYKDTLRCPCTFISSTYDQYITMKPKFHQICTSSFVLNKWRHIRDPSIYAKKDYRLFLLSHLHFLTGLCNQSIQSVDASVYQFLSSLFITPELLSKVDFNKRIDLRIEQSKESAPRMFTHLLRLLRDTNHGNAIISGFGTNFEYIDPFYSAPSYIVDIQAINYDGCSCGLYANCTIQATLVDGYYSSENVPIMGLKMGCTPTESFLASNLACFYNSSCIKLIYDSTNYDGKIPNSLSIKTSRFSTDTPVINLVNELFIENWSITIEYPSYFNQCSPSLCSYTYTERVNFFYTGTLILGIYGGLSFVLKWFCPLIIRLLFKLNEYRKKRGNHIEPTLTNDTRNIENTEISVEHSNAVIVTDNSTLPSTALPSL</sequence>
<gene>
    <name evidence="2" type="ORF">BJG266_LOCUS8162</name>
    <name evidence="3" type="ORF">QVE165_LOCUS47066</name>
</gene>
<dbReference type="EMBL" id="CAJNOM010000725">
    <property type="protein sequence ID" value="CAF1550750.1"/>
    <property type="molecule type" value="Genomic_DNA"/>
</dbReference>
<keyword evidence="1" id="KW-0812">Transmembrane</keyword>
<keyword evidence="1" id="KW-0472">Membrane</keyword>
<dbReference type="AlphaFoldDB" id="A0A813WM47"/>
<reference evidence="2" key="1">
    <citation type="submission" date="2021-02" db="EMBL/GenBank/DDBJ databases">
        <authorList>
            <person name="Nowell W R."/>
        </authorList>
    </citation>
    <scope>NUCLEOTIDE SEQUENCE</scope>
</reference>
<keyword evidence="1" id="KW-1133">Transmembrane helix</keyword>
<keyword evidence="4" id="KW-1185">Reference proteome</keyword>
<name>A0A813WM47_9BILA</name>
<protein>
    <submittedName>
        <fullName evidence="2">Uncharacterized protein</fullName>
    </submittedName>
</protein>
<dbReference type="Proteomes" id="UP000663877">
    <property type="component" value="Unassembled WGS sequence"/>
</dbReference>
<evidence type="ECO:0000313" key="3">
    <source>
        <dbReference type="EMBL" id="CAF1550750.1"/>
    </source>
</evidence>
<dbReference type="Proteomes" id="UP000663832">
    <property type="component" value="Unassembled WGS sequence"/>
</dbReference>
<feature type="transmembrane region" description="Helical" evidence="1">
    <location>
        <begin position="342"/>
        <end position="372"/>
    </location>
</feature>
<evidence type="ECO:0000313" key="4">
    <source>
        <dbReference type="Proteomes" id="UP000663832"/>
    </source>
</evidence>
<evidence type="ECO:0000313" key="2">
    <source>
        <dbReference type="EMBL" id="CAF0856930.1"/>
    </source>
</evidence>
<accession>A0A813WM47</accession>
<proteinExistence type="predicted"/>
<evidence type="ECO:0000313" key="5">
    <source>
        <dbReference type="Proteomes" id="UP000663877"/>
    </source>
</evidence>
<dbReference type="OrthoDB" id="10089561at2759"/>